<reference evidence="12" key="1">
    <citation type="submission" date="2022-03" db="EMBL/GenBank/DDBJ databases">
        <authorList>
            <person name="Legras J.-L."/>
            <person name="Devillers H."/>
            <person name="Grondin C."/>
        </authorList>
    </citation>
    <scope>NUCLEOTIDE SEQUENCE</scope>
    <source>
        <strain evidence="12">CLIB 1423</strain>
    </source>
</reference>
<feature type="region of interest" description="Disordered" evidence="10">
    <location>
        <begin position="413"/>
        <end position="575"/>
    </location>
</feature>
<dbReference type="InterPro" id="IPR020472">
    <property type="entry name" value="WD40_PAC1"/>
</dbReference>
<dbReference type="EMBL" id="CAKXYY010000040">
    <property type="protein sequence ID" value="CAH2355950.1"/>
    <property type="molecule type" value="Genomic_DNA"/>
</dbReference>
<evidence type="ECO:0000256" key="6">
    <source>
        <dbReference type="ARBA" id="ARBA00023203"/>
    </source>
</evidence>
<evidence type="ECO:0000256" key="3">
    <source>
        <dbReference type="ARBA" id="ARBA00022574"/>
    </source>
</evidence>
<dbReference type="SMART" id="SM00320">
    <property type="entry name" value="WD40"/>
    <property type="match status" value="4"/>
</dbReference>
<accession>A0A9P0QUM2</accession>
<dbReference type="Pfam" id="PF16300">
    <property type="entry name" value="WD40_4"/>
    <property type="match status" value="1"/>
</dbReference>
<evidence type="ECO:0000256" key="9">
    <source>
        <dbReference type="RuleBase" id="RU280818"/>
    </source>
</evidence>
<sequence>MSGKFVRASKFRHVFGQAAKKELCYENLKITKNAWDSNIIQSNGKYLSVTWDSSGGGAFAVIPIDEVGKAPDQVPLFRGHKGPVLDTAFDPFNSEHVASCSDDGKINIWKIPTEEGYSFHKFVNDNDEIKDIVEPIQVLSGHTRKVGKILYHPTAQNILVSSSLDYSVKVWNLETGKDVITLQHKDLVTSFSFNYDGSLLATTSRDKILRIWDIRSGKVISEGPGHTGAKPSRICWLGNTDRILTTGFSRLSDRQIGIWNVKDISAGPIDGFIVIDSSSGVLIPFYDESTSILYLAGKGDGNIRYYEYESETDELYEISQYSSVDPQRGFAASPKYAVNVKENEVLKCFKTLKDSCIEPISFTVPRRSELFQVDIYPDCPSYEPALSAEKWLSGSDCNGPKLMSMEELYEGNSPPVFKDSAPRAAAPKKEAETKTTESPKAASSAVESPKVTETREQAEELKPVDEVLKSSSSVNAMLEKANDVSENEDKDDGDDWEEVQPIEKEAPAIVTPKAATPEVETPKVETPKAATPKAATPKVETPKVETPKSEVSPSKPAVAEPAAPTPAATKTAGAPTLKNMVEKLHTLIEKLENQVTTLTEAGLEKDERLHRLEGKIEELLKK</sequence>
<dbReference type="InterPro" id="IPR019775">
    <property type="entry name" value="WD40_repeat_CS"/>
</dbReference>
<dbReference type="Proteomes" id="UP000837801">
    <property type="component" value="Unassembled WGS sequence"/>
</dbReference>
<feature type="domain" description="DUF1899" evidence="11">
    <location>
        <begin position="4"/>
        <end position="68"/>
    </location>
</feature>
<evidence type="ECO:0000256" key="2">
    <source>
        <dbReference type="ARBA" id="ARBA00022553"/>
    </source>
</evidence>
<evidence type="ECO:0000256" key="7">
    <source>
        <dbReference type="ARBA" id="ARBA00062568"/>
    </source>
</evidence>
<dbReference type="GO" id="GO:0030479">
    <property type="term" value="C:actin cortical patch"/>
    <property type="evidence" value="ECO:0007669"/>
    <property type="project" value="UniProtKB-ARBA"/>
</dbReference>
<dbReference type="GO" id="GO:0051015">
    <property type="term" value="F:actin filament binding"/>
    <property type="evidence" value="ECO:0007669"/>
    <property type="project" value="TreeGrafter"/>
</dbReference>
<dbReference type="PROSITE" id="PS00678">
    <property type="entry name" value="WD_REPEATS_1"/>
    <property type="match status" value="2"/>
</dbReference>
<comment type="caution">
    <text evidence="12">The sequence shown here is derived from an EMBL/GenBank/DDBJ whole genome shotgun (WGS) entry which is preliminary data.</text>
</comment>
<dbReference type="PROSITE" id="PS50294">
    <property type="entry name" value="WD_REPEATS_REGION"/>
    <property type="match status" value="3"/>
</dbReference>
<feature type="repeat" description="WD" evidence="8">
    <location>
        <begin position="181"/>
        <end position="222"/>
    </location>
</feature>
<protein>
    <recommendedName>
        <fullName evidence="9">Coronin</fullName>
    </recommendedName>
</protein>
<organism evidence="12 13">
    <name type="scientific">[Candida] railenensis</name>
    <dbReference type="NCBI Taxonomy" id="45579"/>
    <lineage>
        <taxon>Eukaryota</taxon>
        <taxon>Fungi</taxon>
        <taxon>Dikarya</taxon>
        <taxon>Ascomycota</taxon>
        <taxon>Saccharomycotina</taxon>
        <taxon>Pichiomycetes</taxon>
        <taxon>Debaryomycetaceae</taxon>
        <taxon>Kurtzmaniella</taxon>
    </lineage>
</organism>
<evidence type="ECO:0000256" key="1">
    <source>
        <dbReference type="ARBA" id="ARBA00009482"/>
    </source>
</evidence>
<evidence type="ECO:0000259" key="11">
    <source>
        <dbReference type="SMART" id="SM01166"/>
    </source>
</evidence>
<dbReference type="GO" id="GO:0007015">
    <property type="term" value="P:actin filament organization"/>
    <property type="evidence" value="ECO:0007669"/>
    <property type="project" value="TreeGrafter"/>
</dbReference>
<keyword evidence="13" id="KW-1185">Reference proteome</keyword>
<feature type="compositionally biased region" description="Low complexity" evidence="10">
    <location>
        <begin position="556"/>
        <end position="575"/>
    </location>
</feature>
<dbReference type="Pfam" id="PF08953">
    <property type="entry name" value="DUF1899"/>
    <property type="match status" value="1"/>
</dbReference>
<dbReference type="OrthoDB" id="1850764at2759"/>
<evidence type="ECO:0000256" key="8">
    <source>
        <dbReference type="PROSITE-ProRule" id="PRU00221"/>
    </source>
</evidence>
<dbReference type="InterPro" id="IPR015505">
    <property type="entry name" value="Coronin"/>
</dbReference>
<feature type="compositionally biased region" description="Low complexity" evidence="10">
    <location>
        <begin position="527"/>
        <end position="539"/>
    </location>
</feature>
<comment type="subunit">
    <text evidence="7">Binds to F-actin.</text>
</comment>
<evidence type="ECO:0000313" key="13">
    <source>
        <dbReference type="Proteomes" id="UP000837801"/>
    </source>
</evidence>
<dbReference type="PRINTS" id="PR00320">
    <property type="entry name" value="GPROTEINBRPT"/>
</dbReference>
<dbReference type="Pfam" id="PF00400">
    <property type="entry name" value="WD40"/>
    <property type="match status" value="3"/>
</dbReference>
<evidence type="ECO:0000313" key="12">
    <source>
        <dbReference type="EMBL" id="CAH2355950.1"/>
    </source>
</evidence>
<gene>
    <name evidence="12" type="ORF">CLIB1423_40S00122</name>
</gene>
<dbReference type="SMART" id="SM01167">
    <property type="entry name" value="DUF1900"/>
    <property type="match status" value="1"/>
</dbReference>
<keyword evidence="4 9" id="KW-0677">Repeat</keyword>
<dbReference type="PANTHER" id="PTHR10856:SF0">
    <property type="entry name" value="CORONIN"/>
    <property type="match status" value="1"/>
</dbReference>
<feature type="repeat" description="WD" evidence="8">
    <location>
        <begin position="77"/>
        <end position="119"/>
    </location>
</feature>
<dbReference type="SUPFAM" id="SSF50978">
    <property type="entry name" value="WD40 repeat-like"/>
    <property type="match status" value="1"/>
</dbReference>
<name>A0A9P0QUM2_9ASCO</name>
<dbReference type="PANTHER" id="PTHR10856">
    <property type="entry name" value="CORONIN"/>
    <property type="match status" value="1"/>
</dbReference>
<feature type="compositionally biased region" description="Basic and acidic residues" evidence="10">
    <location>
        <begin position="450"/>
        <end position="468"/>
    </location>
</feature>
<keyword evidence="6" id="KW-0009">Actin-binding</keyword>
<feature type="compositionally biased region" description="Basic and acidic residues" evidence="10">
    <location>
        <begin position="427"/>
        <end position="437"/>
    </location>
</feature>
<feature type="compositionally biased region" description="Acidic residues" evidence="10">
    <location>
        <begin position="485"/>
        <end position="500"/>
    </location>
</feature>
<dbReference type="InterPro" id="IPR015943">
    <property type="entry name" value="WD40/YVTN_repeat-like_dom_sf"/>
</dbReference>
<dbReference type="PROSITE" id="PS50082">
    <property type="entry name" value="WD_REPEATS_2"/>
    <property type="match status" value="3"/>
</dbReference>
<keyword evidence="5" id="KW-0175">Coiled coil</keyword>
<keyword evidence="2" id="KW-0597">Phosphoprotein</keyword>
<evidence type="ECO:0000256" key="5">
    <source>
        <dbReference type="ARBA" id="ARBA00023054"/>
    </source>
</evidence>
<dbReference type="Gene3D" id="2.130.10.10">
    <property type="entry name" value="YVTN repeat-like/Quinoprotein amine dehydrogenase"/>
    <property type="match status" value="1"/>
</dbReference>
<keyword evidence="3 8" id="KW-0853">WD repeat</keyword>
<dbReference type="SMART" id="SM01166">
    <property type="entry name" value="DUF1899"/>
    <property type="match status" value="1"/>
</dbReference>
<dbReference type="InterPro" id="IPR036322">
    <property type="entry name" value="WD40_repeat_dom_sf"/>
</dbReference>
<dbReference type="FunFam" id="2.130.10.10:FF:000197">
    <property type="entry name" value="Coronin"/>
    <property type="match status" value="1"/>
</dbReference>
<evidence type="ECO:0000256" key="4">
    <source>
        <dbReference type="ARBA" id="ARBA00022737"/>
    </source>
</evidence>
<comment type="similarity">
    <text evidence="1 9">Belongs to the WD repeat coronin family.</text>
</comment>
<dbReference type="InterPro" id="IPR001680">
    <property type="entry name" value="WD40_rpt"/>
</dbReference>
<dbReference type="InterPro" id="IPR015048">
    <property type="entry name" value="DUF1899"/>
</dbReference>
<dbReference type="AlphaFoldDB" id="A0A9P0QUM2"/>
<proteinExistence type="inferred from homology"/>
<evidence type="ECO:0000256" key="10">
    <source>
        <dbReference type="SAM" id="MobiDB-lite"/>
    </source>
</evidence>
<feature type="repeat" description="WD" evidence="8">
    <location>
        <begin position="139"/>
        <end position="181"/>
    </location>
</feature>